<reference evidence="2" key="1">
    <citation type="submission" date="2020-05" db="EMBL/GenBank/DDBJ databases">
        <title>WGS assembly of Panicum virgatum.</title>
        <authorList>
            <person name="Lovell J.T."/>
            <person name="Jenkins J."/>
            <person name="Shu S."/>
            <person name="Juenger T.E."/>
            <person name="Schmutz J."/>
        </authorList>
    </citation>
    <scope>NUCLEOTIDE SEQUENCE</scope>
    <source>
        <strain evidence="2">AP13</strain>
    </source>
</reference>
<accession>A0A8T0RLG8</accession>
<evidence type="ECO:0000313" key="2">
    <source>
        <dbReference type="EMBL" id="KAG2587092.1"/>
    </source>
</evidence>
<dbReference type="AlphaFoldDB" id="A0A8T0RLG8"/>
<sequence>MSSHGVSATGRAQANKLGQAGAGSRRDGHECATSSAQLPPEVELSASDRGDLSVSRTLIVALHGSRSRSARWLIQPRAAVDVAGRRELDADCRRTAHQQDAQVPIPEPGRAHAACAVRSLFRTPTEVKSTARTRFGNGTAAGRSGHAPRRTPIDRGRCFTQRPGWSVSGLERRPPHGGRSGSV</sequence>
<protein>
    <submittedName>
        <fullName evidence="2">Uncharacterized protein</fullName>
    </submittedName>
</protein>
<organism evidence="2 3">
    <name type="scientific">Panicum virgatum</name>
    <name type="common">Blackwell switchgrass</name>
    <dbReference type="NCBI Taxonomy" id="38727"/>
    <lineage>
        <taxon>Eukaryota</taxon>
        <taxon>Viridiplantae</taxon>
        <taxon>Streptophyta</taxon>
        <taxon>Embryophyta</taxon>
        <taxon>Tracheophyta</taxon>
        <taxon>Spermatophyta</taxon>
        <taxon>Magnoliopsida</taxon>
        <taxon>Liliopsida</taxon>
        <taxon>Poales</taxon>
        <taxon>Poaceae</taxon>
        <taxon>PACMAD clade</taxon>
        <taxon>Panicoideae</taxon>
        <taxon>Panicodae</taxon>
        <taxon>Paniceae</taxon>
        <taxon>Panicinae</taxon>
        <taxon>Panicum</taxon>
        <taxon>Panicum sect. Hiantes</taxon>
    </lineage>
</organism>
<evidence type="ECO:0000256" key="1">
    <source>
        <dbReference type="SAM" id="MobiDB-lite"/>
    </source>
</evidence>
<feature type="region of interest" description="Disordered" evidence="1">
    <location>
        <begin position="1"/>
        <end position="49"/>
    </location>
</feature>
<feature type="region of interest" description="Disordered" evidence="1">
    <location>
        <begin position="134"/>
        <end position="183"/>
    </location>
</feature>
<proteinExistence type="predicted"/>
<comment type="caution">
    <text evidence="2">The sequence shown here is derived from an EMBL/GenBank/DDBJ whole genome shotgun (WGS) entry which is preliminary data.</text>
</comment>
<name>A0A8T0RLG8_PANVG</name>
<keyword evidence="3" id="KW-1185">Reference proteome</keyword>
<dbReference type="Proteomes" id="UP000823388">
    <property type="component" value="Chromosome 5N"/>
</dbReference>
<evidence type="ECO:0000313" key="3">
    <source>
        <dbReference type="Proteomes" id="UP000823388"/>
    </source>
</evidence>
<gene>
    <name evidence="2" type="ORF">PVAP13_5NG098481</name>
</gene>
<dbReference type="EMBL" id="CM029046">
    <property type="protein sequence ID" value="KAG2587092.1"/>
    <property type="molecule type" value="Genomic_DNA"/>
</dbReference>
<feature type="compositionally biased region" description="Polar residues" evidence="1">
    <location>
        <begin position="1"/>
        <end position="12"/>
    </location>
</feature>